<evidence type="ECO:0000256" key="3">
    <source>
        <dbReference type="ARBA" id="ARBA00022692"/>
    </source>
</evidence>
<feature type="transmembrane region" description="Helical" evidence="6">
    <location>
        <begin position="100"/>
        <end position="119"/>
    </location>
</feature>
<evidence type="ECO:0000313" key="9">
    <source>
        <dbReference type="EMBL" id="NMK40006.1"/>
    </source>
</evidence>
<dbReference type="GeneID" id="97491004"/>
<feature type="transmembrane region" description="Helical" evidence="6">
    <location>
        <begin position="167"/>
        <end position="185"/>
    </location>
</feature>
<dbReference type="Proteomes" id="UP000536773">
    <property type="component" value="Unassembled WGS sequence"/>
</dbReference>
<organism evidence="9 11">
    <name type="scientific">Megasphaera elsdenii</name>
    <dbReference type="NCBI Taxonomy" id="907"/>
    <lineage>
        <taxon>Bacteria</taxon>
        <taxon>Bacillati</taxon>
        <taxon>Bacillota</taxon>
        <taxon>Negativicutes</taxon>
        <taxon>Veillonellales</taxon>
        <taxon>Veillonellaceae</taxon>
        <taxon>Megasphaera</taxon>
    </lineage>
</organism>
<evidence type="ECO:0000256" key="6">
    <source>
        <dbReference type="SAM" id="Phobius"/>
    </source>
</evidence>
<dbReference type="OrthoDB" id="9779786at2"/>
<keyword evidence="2" id="KW-1003">Cell membrane</keyword>
<name>A0A1M6NLN1_MEGEL</name>
<evidence type="ECO:0000256" key="5">
    <source>
        <dbReference type="ARBA" id="ARBA00023136"/>
    </source>
</evidence>
<reference evidence="8 10" key="1">
    <citation type="journal article" date="2018" name="Genome Announc.">
        <title>Complete genomes of two Megasphaera elsdenii strains, NCIMB 702410 and ATCC 25940.</title>
        <authorList>
            <person name="Hatmaker E.A."/>
            <person name="O'Dell K."/>
            <person name="Riley L.A."/>
            <person name="Klingeman D.M."/>
            <person name="Guss A.M."/>
        </authorList>
    </citation>
    <scope>NUCLEOTIDE SEQUENCE [LARGE SCALE GENOMIC DNA]</scope>
    <source>
        <strain evidence="8 10">NCIMB702410</strain>
    </source>
</reference>
<evidence type="ECO:0000256" key="4">
    <source>
        <dbReference type="ARBA" id="ARBA00022989"/>
    </source>
</evidence>
<evidence type="ECO:0000313" key="8">
    <source>
        <dbReference type="EMBL" id="AVO26591.1"/>
    </source>
</evidence>
<proteinExistence type="predicted"/>
<evidence type="ECO:0000256" key="1">
    <source>
        <dbReference type="ARBA" id="ARBA00004651"/>
    </source>
</evidence>
<dbReference type="Pfam" id="PF02588">
    <property type="entry name" value="YitT_membrane"/>
    <property type="match status" value="1"/>
</dbReference>
<dbReference type="RefSeq" id="WP_014015046.1">
    <property type="nucleotide sequence ID" value="NZ_AP031433.1"/>
</dbReference>
<dbReference type="InterPro" id="IPR015867">
    <property type="entry name" value="N-reg_PII/ATP_PRibTrfase_C"/>
</dbReference>
<dbReference type="CDD" id="cd16380">
    <property type="entry name" value="YitT_C"/>
    <property type="match status" value="1"/>
</dbReference>
<dbReference type="InterPro" id="IPR019264">
    <property type="entry name" value="DUF2179"/>
</dbReference>
<evidence type="ECO:0000313" key="11">
    <source>
        <dbReference type="Proteomes" id="UP000536773"/>
    </source>
</evidence>
<keyword evidence="3 6" id="KW-0812">Transmembrane</keyword>
<dbReference type="PANTHER" id="PTHR33545">
    <property type="entry name" value="UPF0750 MEMBRANE PROTEIN YITT-RELATED"/>
    <property type="match status" value="1"/>
</dbReference>
<evidence type="ECO:0000313" key="10">
    <source>
        <dbReference type="Proteomes" id="UP000238358"/>
    </source>
</evidence>
<comment type="subcellular location">
    <subcellularLocation>
        <location evidence="1">Cell membrane</location>
        <topology evidence="1">Multi-pass membrane protein</topology>
    </subcellularLocation>
</comment>
<protein>
    <submittedName>
        <fullName evidence="9">YitT family protein</fullName>
    </submittedName>
</protein>
<dbReference type="EMBL" id="JABBJH010000030">
    <property type="protein sequence ID" value="NMK40006.1"/>
    <property type="molecule type" value="Genomic_DNA"/>
</dbReference>
<dbReference type="PIRSF" id="PIRSF006483">
    <property type="entry name" value="Membrane_protein_YitT"/>
    <property type="match status" value="1"/>
</dbReference>
<dbReference type="InterPro" id="IPR051461">
    <property type="entry name" value="UPF0750_membrane"/>
</dbReference>
<feature type="transmembrane region" description="Helical" evidence="6">
    <location>
        <begin position="7"/>
        <end position="27"/>
    </location>
</feature>
<dbReference type="Gene3D" id="3.30.70.120">
    <property type="match status" value="1"/>
</dbReference>
<keyword evidence="5 6" id="KW-0472">Membrane</keyword>
<keyword evidence="4 6" id="KW-1133">Transmembrane helix</keyword>
<evidence type="ECO:0000259" key="7">
    <source>
        <dbReference type="Pfam" id="PF10035"/>
    </source>
</evidence>
<reference evidence="9 11" key="2">
    <citation type="submission" date="2020-04" db="EMBL/GenBank/DDBJ databases">
        <authorList>
            <person name="Hitch T.C.A."/>
            <person name="Wylensek D."/>
            <person name="Clavel T."/>
        </authorList>
    </citation>
    <scope>NUCLEOTIDE SEQUENCE [LARGE SCALE GENOMIC DNA]</scope>
    <source>
        <strain evidence="9 11">WCA-386-APC-2A</strain>
    </source>
</reference>
<dbReference type="InterPro" id="IPR003740">
    <property type="entry name" value="YitT"/>
</dbReference>
<gene>
    <name evidence="8" type="ORF">C6Y28_02595</name>
    <name evidence="9" type="ORF">HG933_11650</name>
</gene>
<dbReference type="GO" id="GO:0005886">
    <property type="term" value="C:plasma membrane"/>
    <property type="evidence" value="ECO:0007669"/>
    <property type="project" value="UniProtKB-SubCell"/>
</dbReference>
<dbReference type="EMBL" id="CP027569">
    <property type="protein sequence ID" value="AVO26591.1"/>
    <property type="molecule type" value="Genomic_DNA"/>
</dbReference>
<dbReference type="Pfam" id="PF10035">
    <property type="entry name" value="DUF2179"/>
    <property type="match status" value="1"/>
</dbReference>
<feature type="domain" description="DUF2179" evidence="7">
    <location>
        <begin position="214"/>
        <end position="268"/>
    </location>
</feature>
<dbReference type="AlphaFoldDB" id="A0A1M6NLN1"/>
<dbReference type="Proteomes" id="UP000238358">
    <property type="component" value="Chromosome"/>
</dbReference>
<feature type="transmembrane region" description="Helical" evidence="6">
    <location>
        <begin position="69"/>
        <end position="88"/>
    </location>
</feature>
<feature type="transmembrane region" description="Helical" evidence="6">
    <location>
        <begin position="140"/>
        <end position="161"/>
    </location>
</feature>
<accession>A0A1M6NLN1</accession>
<sequence length="278" mass="30441">MKYILRALGLAFGALIYTIGLDVFLVPNHVIDGGVVGIALMAAQLTGISFSVFIIILNIPFFIFGYKKIGAFFTVSSLFSILCLSGWSNFIHYEPVTSDPFLSTIYGGIIIGLGVGLIIRWGGSLDGTEVLAIIADRRTPFSVGETIMFFNLFILGSSGFVFSWDSAMYSLVAYFIAYKMIDVVTNGLDEMKGMLIVTGKHDQVTDCLTKDMGRAVTLINGEGAYKREKTMILYCVVSRLEVTKIRDAITSVDSNAFVSVFDISEAHGGLFKRHKMHG</sequence>
<evidence type="ECO:0000256" key="2">
    <source>
        <dbReference type="ARBA" id="ARBA00022475"/>
    </source>
</evidence>
<dbReference type="PANTHER" id="PTHR33545:SF3">
    <property type="entry name" value="UPF0750 MEMBRANE PROTEIN YQFU"/>
    <property type="match status" value="1"/>
</dbReference>
<feature type="transmembrane region" description="Helical" evidence="6">
    <location>
        <begin position="33"/>
        <end position="57"/>
    </location>
</feature>